<name>D4Z2H1_SPHIU</name>
<proteinExistence type="predicted"/>
<dbReference type="HOGENOM" id="CLU_047725_3_0_5"/>
<dbReference type="InterPro" id="IPR008775">
    <property type="entry name" value="Phytyl_CoA_dOase-like"/>
</dbReference>
<comment type="cofactor">
    <cofactor evidence="1">
        <name>Fe(2+)</name>
        <dbReference type="ChEBI" id="CHEBI:29033"/>
    </cofactor>
</comment>
<dbReference type="PANTHER" id="PTHR20883">
    <property type="entry name" value="PHYTANOYL-COA DIOXYGENASE DOMAIN CONTAINING 1"/>
    <property type="match status" value="1"/>
</dbReference>
<evidence type="ECO:0000313" key="3">
    <source>
        <dbReference type="Proteomes" id="UP000007753"/>
    </source>
</evidence>
<organism evidence="2 3">
    <name type="scientific">Sphingobium indicum (strain DSM 16413 / CCM 7287 / MTCC 6362 / UT26 / NBRC 101211 / UT26S)</name>
    <name type="common">Sphingobium japonicum</name>
    <dbReference type="NCBI Taxonomy" id="452662"/>
    <lineage>
        <taxon>Bacteria</taxon>
        <taxon>Pseudomonadati</taxon>
        <taxon>Pseudomonadota</taxon>
        <taxon>Alphaproteobacteria</taxon>
        <taxon>Sphingomonadales</taxon>
        <taxon>Sphingomonadaceae</taxon>
        <taxon>Sphingobium</taxon>
    </lineage>
</organism>
<dbReference type="GeneID" id="97558527"/>
<dbReference type="KEGG" id="sjp:SJA_C1-19690"/>
<keyword evidence="3" id="KW-1185">Reference proteome</keyword>
<evidence type="ECO:0000313" key="2">
    <source>
        <dbReference type="EMBL" id="BAI96803.1"/>
    </source>
</evidence>
<dbReference type="AlphaFoldDB" id="D4Z2H1"/>
<accession>D4Z2H1</accession>
<protein>
    <submittedName>
        <fullName evidence="2">Protein involved in biosynthesis of mitomycin antibiotics/polyketide fumonisin</fullName>
    </submittedName>
</protein>
<sequence length="340" mass="37115">MTRNSTAETARLFAEVDETKRVWRYLEQPVVEQGRPLPAPSQDWETLRADYDAHGYCFVADAAGPDLIRSLKERVIEQFIGEQGLDGVQDRPYGTEAVYNLLNKGEVFSRLLLHPLVDKVIEHSLGESFLLSAFNSHSTKPGSLAQGLHLDQMYIGAPTPMALVCNAVWMLDDFTEENGGTRVIPGSHRWSAEAVAAAYQGLEPASVNAPGTIASQAPAGTCMVFDGRLLHGAGSNCTSDQARHALFAYYCRPFIRQLENPFLSIDDSVMMSFSPEIRKQLGYQSWAFCGGCEGPGRAPPLDIVRPTRRIGVMHRTAALEDSRPLPAMTSTATVTASGIG</sequence>
<gene>
    <name evidence="2" type="primary">mmcH</name>
    <name evidence="2" type="ordered locus">SJA_C1-19690</name>
</gene>
<dbReference type="eggNOG" id="COG5285">
    <property type="taxonomic scope" value="Bacteria"/>
</dbReference>
<dbReference type="STRING" id="452662.SJA_C1-19690"/>
<dbReference type="Pfam" id="PF05721">
    <property type="entry name" value="PhyH"/>
    <property type="match status" value="1"/>
</dbReference>
<evidence type="ECO:0000256" key="1">
    <source>
        <dbReference type="ARBA" id="ARBA00001954"/>
    </source>
</evidence>
<dbReference type="Proteomes" id="UP000007753">
    <property type="component" value="Chromosome 1"/>
</dbReference>
<dbReference type="RefSeq" id="WP_013040266.1">
    <property type="nucleotide sequence ID" value="NC_014006.1"/>
</dbReference>
<dbReference type="GO" id="GO:0005506">
    <property type="term" value="F:iron ion binding"/>
    <property type="evidence" value="ECO:0007669"/>
    <property type="project" value="UniProtKB-ARBA"/>
</dbReference>
<dbReference type="GO" id="GO:0016706">
    <property type="term" value="F:2-oxoglutarate-dependent dioxygenase activity"/>
    <property type="evidence" value="ECO:0007669"/>
    <property type="project" value="UniProtKB-ARBA"/>
</dbReference>
<dbReference type="PANTHER" id="PTHR20883:SF48">
    <property type="entry name" value="ECTOINE DIOXYGENASE"/>
    <property type="match status" value="1"/>
</dbReference>
<reference evidence="2 3" key="1">
    <citation type="journal article" date="2010" name="J. Bacteriol.">
        <title>Complete genome sequence of the representative gamma-hexachlorocyclohexane-degrading bacterium Sphingobium japonicum UT26.</title>
        <authorList>
            <person name="Nagata Y."/>
            <person name="Ohtsubo Y."/>
            <person name="Endo R."/>
            <person name="Ichikawa N."/>
            <person name="Ankai A."/>
            <person name="Oguchi A."/>
            <person name="Fukui S."/>
            <person name="Fujita N."/>
            <person name="Tsuda M."/>
        </authorList>
    </citation>
    <scope>NUCLEOTIDE SEQUENCE [LARGE SCALE GENOMIC DNA]</scope>
    <source>
        <strain evidence="3">DSM 16413 / CCM 7287 / MTCC 6362 / UT26 / NBRC 101211 / UT26S</strain>
    </source>
</reference>
<dbReference type="Gene3D" id="2.60.120.620">
    <property type="entry name" value="q2cbj1_9rhob like domain"/>
    <property type="match status" value="1"/>
</dbReference>
<dbReference type="SUPFAM" id="SSF51197">
    <property type="entry name" value="Clavaminate synthase-like"/>
    <property type="match status" value="1"/>
</dbReference>
<dbReference type="EMBL" id="AP010803">
    <property type="protein sequence ID" value="BAI96803.1"/>
    <property type="molecule type" value="Genomic_DNA"/>
</dbReference>